<keyword evidence="9 16" id="KW-0067">ATP-binding</keyword>
<dbReference type="InterPro" id="IPR004014">
    <property type="entry name" value="ATPase_P-typ_cation-transptr_N"/>
</dbReference>
<dbReference type="FunFam" id="3.40.50.1000:FF:000211">
    <property type="entry name" value="Plasma membrane ATPase"/>
    <property type="match status" value="1"/>
</dbReference>
<evidence type="ECO:0000256" key="2">
    <source>
        <dbReference type="ARBA" id="ARBA00008804"/>
    </source>
</evidence>
<accession>A0A9I9DPF4</accession>
<evidence type="ECO:0000256" key="4">
    <source>
        <dbReference type="ARBA" id="ARBA00022553"/>
    </source>
</evidence>
<organism evidence="18">
    <name type="scientific">Cucumis melo</name>
    <name type="common">Muskmelon</name>
    <dbReference type="NCBI Taxonomy" id="3656"/>
    <lineage>
        <taxon>Eukaryota</taxon>
        <taxon>Viridiplantae</taxon>
        <taxon>Streptophyta</taxon>
        <taxon>Embryophyta</taxon>
        <taxon>Tracheophyta</taxon>
        <taxon>Spermatophyta</taxon>
        <taxon>Magnoliopsida</taxon>
        <taxon>eudicotyledons</taxon>
        <taxon>Gunneridae</taxon>
        <taxon>Pentapetalae</taxon>
        <taxon>rosids</taxon>
        <taxon>fabids</taxon>
        <taxon>Cucurbitales</taxon>
        <taxon>Cucurbitaceae</taxon>
        <taxon>Benincaseae</taxon>
        <taxon>Cucumis</taxon>
    </lineage>
</organism>
<feature type="transmembrane region" description="Helical" evidence="16">
    <location>
        <begin position="656"/>
        <end position="678"/>
    </location>
</feature>
<dbReference type="SUPFAM" id="SSF81665">
    <property type="entry name" value="Calcium ATPase, transmembrane domain M"/>
    <property type="match status" value="1"/>
</dbReference>
<evidence type="ECO:0000313" key="18">
    <source>
        <dbReference type="EnsemblPlants" id="MELO3C021972.2.1"/>
    </source>
</evidence>
<dbReference type="PROSITE" id="PS00154">
    <property type="entry name" value="ATPASE_E1_E2"/>
    <property type="match status" value="1"/>
</dbReference>
<sequence length="1049" mass="115469">MGDKDEVLEAVVKEAVDLENVPLEEVFQTLRCNKNGLTTEAAHERLAIFGQNKLEEKKESKVLKFLGFMWNPLSWVMEAAAIMAIALANGGGKPPDWQDFVGIITLLLINSTISFIEENNAGNAAAALMAHLAPKAKVLRDGKWVEEEASVLVPGDIISVKLGDIIPADARLLEGDPLKIDQSALTGESLPVTKGPGDSVYSGSTCKQGEIEAVVIATGVHTFFGKAAHLVDSTNQVGHFQKVLTAIGNFCICSIVVGMIVEIIVMYPIQHRPYRPGIDNLLVLLIGGIPIAMPTVLSVTMAIGSHRLSEQGAITKRMTAIEEMAGMDVLCSDKTGTLTLNKLTVDKTLIEVFAKGVDVDTVVLMAARASRVENQDAIDAAIVGMLSDPKEARAGIQEIHFLPFNPTDKRTALTYIDTDGKMHRVSKGAPEQILNLAHNKSEIERRVHAVIDKFAERGLRSLALAYQHHQYILQEVPDGRKESHGGPWQFIGLMPLFDPPRHDSAETIRRALNLGVNVKMITGDQLAIGKETGRRLGMGTNMYPSSALLGQNKDESISGLPVDELIEKADGFAGVFPEHKYEIVKRLQARKHICGMTGDGVNDAPALKKADIGIAVADATDAARSASDIVLTEPGLSVIISAVLTSRAIFQRMKNYTIYAVSITIRIVLGFMLLALIYQFDFPPFMVLIIAILNDGTIMTISKDRVKPSPLPDSWKLAEIFGTGIILGGYLAMMTVIFFWAAYKTDFFPVSFSNFVHSAKDLIPVRTFGVSSLQKKDEDDFRKLASAIYLQVSTISQALIFVTRSRSWSFVERPGLLLFAAFVIAQLIATLIAVYANWSFAAIEGIGWGWAGVVWLYNLVFYFPLDIIKFAIRYAISGRAWDLVIEQRIAFTRKKDFGKEERELKWAHAQRTLHGLQPPEAKMFSERTTYTELNQMAEEAKRRAEIARLRELHTLKGHVESVVRLKGLDINTIQQSYTKGHRSAMLLVYNGHGHITGAHSNGCLFIRPLPEGCLTFTYQPPISSPQRLGLLICAIFQKCLDSKVDAKRT</sequence>
<feature type="transmembrane region" description="Helical" evidence="16">
    <location>
        <begin position="721"/>
        <end position="743"/>
    </location>
</feature>
<dbReference type="Gramene" id="MELO3C021972.2.1">
    <property type="protein sequence ID" value="MELO3C021972.2.1"/>
    <property type="gene ID" value="MELO3C021972.2"/>
</dbReference>
<dbReference type="GO" id="GO:0016887">
    <property type="term" value="F:ATP hydrolysis activity"/>
    <property type="evidence" value="ECO:0007669"/>
    <property type="project" value="InterPro"/>
</dbReference>
<dbReference type="FunFam" id="3.40.1110.10:FF:000004">
    <property type="entry name" value="Plasma membrane ATPase"/>
    <property type="match status" value="1"/>
</dbReference>
<evidence type="ECO:0000256" key="6">
    <source>
        <dbReference type="ARBA" id="ARBA00022723"/>
    </source>
</evidence>
<evidence type="ECO:0000256" key="13">
    <source>
        <dbReference type="ARBA" id="ARBA00023065"/>
    </source>
</evidence>
<keyword evidence="3 16" id="KW-0813">Transport</keyword>
<dbReference type="GO" id="GO:0005524">
    <property type="term" value="F:ATP binding"/>
    <property type="evidence" value="ECO:0007669"/>
    <property type="project" value="UniProtKB-UniRule"/>
</dbReference>
<feature type="transmembrane region" description="Helical" evidence="16">
    <location>
        <begin position="815"/>
        <end position="836"/>
    </location>
</feature>
<evidence type="ECO:0000256" key="8">
    <source>
        <dbReference type="ARBA" id="ARBA00022781"/>
    </source>
</evidence>
<comment type="subcellular location">
    <subcellularLocation>
        <location evidence="16">Cell membrane</location>
        <topology evidence="16">Multi-pass membrane protein</topology>
    </subcellularLocation>
    <subcellularLocation>
        <location evidence="1">Membrane</location>
        <topology evidence="1">Multi-pass membrane protein</topology>
    </subcellularLocation>
</comment>
<feature type="transmembrane region" description="Helical" evidence="16">
    <location>
        <begin position="281"/>
        <end position="303"/>
    </location>
</feature>
<dbReference type="InterPro" id="IPR001757">
    <property type="entry name" value="P_typ_ATPase"/>
</dbReference>
<dbReference type="FunFam" id="2.70.150.10:FF:000004">
    <property type="entry name" value="Plasma membrane ATPase"/>
    <property type="match status" value="1"/>
</dbReference>
<evidence type="ECO:0000256" key="5">
    <source>
        <dbReference type="ARBA" id="ARBA00022692"/>
    </source>
</evidence>
<dbReference type="PRINTS" id="PR00119">
    <property type="entry name" value="CATATPASE"/>
</dbReference>
<dbReference type="CDD" id="cd02076">
    <property type="entry name" value="P-type_ATPase_H"/>
    <property type="match status" value="1"/>
</dbReference>
<keyword evidence="12 16" id="KW-1133">Transmembrane helix</keyword>
<feature type="transmembrane region" description="Helical" evidence="16">
    <location>
        <begin position="65"/>
        <end position="88"/>
    </location>
</feature>
<dbReference type="PANTHER" id="PTHR42861">
    <property type="entry name" value="CALCIUM-TRANSPORTING ATPASE"/>
    <property type="match status" value="1"/>
</dbReference>
<dbReference type="NCBIfam" id="TIGR01494">
    <property type="entry name" value="ATPase_P-type"/>
    <property type="match status" value="2"/>
</dbReference>
<dbReference type="InterPro" id="IPR023299">
    <property type="entry name" value="ATPase_P-typ_cyto_dom_N"/>
</dbReference>
<name>A0A9I9DPF4_CUCME</name>
<dbReference type="InterPro" id="IPR023214">
    <property type="entry name" value="HAD_sf"/>
</dbReference>
<dbReference type="Pfam" id="PF00122">
    <property type="entry name" value="E1-E2_ATPase"/>
    <property type="match status" value="1"/>
</dbReference>
<evidence type="ECO:0000256" key="15">
    <source>
        <dbReference type="ARBA" id="ARBA00048122"/>
    </source>
</evidence>
<dbReference type="SUPFAM" id="SSF56784">
    <property type="entry name" value="HAD-like"/>
    <property type="match status" value="1"/>
</dbReference>
<dbReference type="GO" id="GO:0120029">
    <property type="term" value="P:proton export across plasma membrane"/>
    <property type="evidence" value="ECO:0007669"/>
    <property type="project" value="UniProtKB-UniRule"/>
</dbReference>
<dbReference type="InterPro" id="IPR018303">
    <property type="entry name" value="ATPase_P-typ_P_site"/>
</dbReference>
<dbReference type="SFLD" id="SFLDS00003">
    <property type="entry name" value="Haloacid_Dehalogenase"/>
    <property type="match status" value="1"/>
</dbReference>
<reference evidence="18" key="1">
    <citation type="submission" date="2023-03" db="UniProtKB">
        <authorList>
            <consortium name="EnsemblPlants"/>
        </authorList>
    </citation>
    <scope>IDENTIFICATION</scope>
</reference>
<evidence type="ECO:0000256" key="9">
    <source>
        <dbReference type="ARBA" id="ARBA00022840"/>
    </source>
</evidence>
<feature type="domain" description="Cation-transporting P-type ATPase N-terminal" evidence="17">
    <location>
        <begin position="17"/>
        <end position="89"/>
    </location>
</feature>
<dbReference type="GO" id="GO:0005886">
    <property type="term" value="C:plasma membrane"/>
    <property type="evidence" value="ECO:0007669"/>
    <property type="project" value="UniProtKB-SubCell"/>
</dbReference>
<comment type="catalytic activity">
    <reaction evidence="15 16">
        <text>ATP + H2O + H(+)(in) = ADP + phosphate + 2 H(+)(out)</text>
        <dbReference type="Rhea" id="RHEA:20852"/>
        <dbReference type="ChEBI" id="CHEBI:15377"/>
        <dbReference type="ChEBI" id="CHEBI:15378"/>
        <dbReference type="ChEBI" id="CHEBI:30616"/>
        <dbReference type="ChEBI" id="CHEBI:43474"/>
        <dbReference type="ChEBI" id="CHEBI:456216"/>
        <dbReference type="EC" id="7.1.2.1"/>
    </reaction>
</comment>
<dbReference type="AlphaFoldDB" id="A0A9I9DPF4"/>
<dbReference type="GO" id="GO:0008553">
    <property type="term" value="F:P-type proton-exporting transporter activity"/>
    <property type="evidence" value="ECO:0007669"/>
    <property type="project" value="UniProtKB-UniRule"/>
</dbReference>
<evidence type="ECO:0000256" key="11">
    <source>
        <dbReference type="ARBA" id="ARBA00022967"/>
    </source>
</evidence>
<evidence type="ECO:0000256" key="14">
    <source>
        <dbReference type="ARBA" id="ARBA00023136"/>
    </source>
</evidence>
<dbReference type="Gene3D" id="1.20.1110.10">
    <property type="entry name" value="Calcium-transporting ATPase, transmembrane domain"/>
    <property type="match status" value="1"/>
</dbReference>
<dbReference type="GO" id="GO:0046872">
    <property type="term" value="F:metal ion binding"/>
    <property type="evidence" value="ECO:0007669"/>
    <property type="project" value="UniProtKB-KW"/>
</dbReference>
<dbReference type="SFLD" id="SFLDG00002">
    <property type="entry name" value="C1.7:_P-type_atpase_like"/>
    <property type="match status" value="1"/>
</dbReference>
<feature type="transmembrane region" description="Helical" evidence="16">
    <location>
        <begin position="100"/>
        <end position="116"/>
    </location>
</feature>
<dbReference type="Pfam" id="PF00702">
    <property type="entry name" value="Hydrolase"/>
    <property type="match status" value="1"/>
</dbReference>
<keyword evidence="8 16" id="KW-0375">Hydrogen ion transport</keyword>
<keyword evidence="4" id="KW-0597">Phosphoprotein</keyword>
<evidence type="ECO:0000256" key="16">
    <source>
        <dbReference type="RuleBase" id="RU362083"/>
    </source>
</evidence>
<comment type="similarity">
    <text evidence="2 16">Belongs to the cation transport ATPase (P-type) (TC 3.A.3) family. Type IIIA subfamily.</text>
</comment>
<dbReference type="InterPro" id="IPR006534">
    <property type="entry name" value="P-type_ATPase_IIIA"/>
</dbReference>
<keyword evidence="5 16" id="KW-0812">Transmembrane</keyword>
<keyword evidence="13 16" id="KW-0406">Ion transport</keyword>
<evidence type="ECO:0000256" key="1">
    <source>
        <dbReference type="ARBA" id="ARBA00004141"/>
    </source>
</evidence>
<protein>
    <recommendedName>
        <fullName evidence="16">Plasma membrane ATPase</fullName>
        <ecNumber evidence="16">7.1.2.1</ecNumber>
    </recommendedName>
</protein>
<evidence type="ECO:0000256" key="3">
    <source>
        <dbReference type="ARBA" id="ARBA00022448"/>
    </source>
</evidence>
<dbReference type="Pfam" id="PF00690">
    <property type="entry name" value="Cation_ATPase_N"/>
    <property type="match status" value="1"/>
</dbReference>
<dbReference type="InterPro" id="IPR036412">
    <property type="entry name" value="HAD-like_sf"/>
</dbReference>
<dbReference type="Gene3D" id="3.40.1110.10">
    <property type="entry name" value="Calcium-transporting ATPase, cytoplasmic domain N"/>
    <property type="match status" value="1"/>
</dbReference>
<dbReference type="InterPro" id="IPR008250">
    <property type="entry name" value="ATPase_P-typ_transduc_dom_A_sf"/>
</dbReference>
<dbReference type="SMART" id="SM00831">
    <property type="entry name" value="Cation_ATPase_N"/>
    <property type="match status" value="1"/>
</dbReference>
<dbReference type="Gene3D" id="3.40.50.1000">
    <property type="entry name" value="HAD superfamily/HAD-like"/>
    <property type="match status" value="1"/>
</dbReference>
<evidence type="ECO:0000256" key="12">
    <source>
        <dbReference type="ARBA" id="ARBA00022989"/>
    </source>
</evidence>
<keyword evidence="7 16" id="KW-0547">Nucleotide-binding</keyword>
<dbReference type="NCBIfam" id="TIGR01647">
    <property type="entry name" value="ATPase-IIIA_H"/>
    <property type="match status" value="1"/>
</dbReference>
<evidence type="ECO:0000259" key="17">
    <source>
        <dbReference type="SMART" id="SM00831"/>
    </source>
</evidence>
<evidence type="ECO:0000256" key="7">
    <source>
        <dbReference type="ARBA" id="ARBA00022741"/>
    </source>
</evidence>
<dbReference type="SFLD" id="SFLDF00027">
    <property type="entry name" value="p-type_atpase"/>
    <property type="match status" value="1"/>
</dbReference>
<dbReference type="Gene3D" id="6.10.140.890">
    <property type="match status" value="1"/>
</dbReference>
<dbReference type="EnsemblPlants" id="MELO3C021972.2.1">
    <property type="protein sequence ID" value="MELO3C021972.2.1"/>
    <property type="gene ID" value="MELO3C021972.2"/>
</dbReference>
<dbReference type="EC" id="7.1.2.1" evidence="16"/>
<dbReference type="FunFam" id="1.20.1110.10:FF:000045">
    <property type="entry name" value="ATPase 4 plasma membrane-type"/>
    <property type="match status" value="1"/>
</dbReference>
<dbReference type="InterPro" id="IPR059000">
    <property type="entry name" value="ATPase_P-type_domA"/>
</dbReference>
<dbReference type="Gene3D" id="2.70.150.10">
    <property type="entry name" value="Calcium-transporting ATPase, cytoplasmic transduction domain A"/>
    <property type="match status" value="1"/>
</dbReference>
<dbReference type="PRINTS" id="PR00120">
    <property type="entry name" value="HATPASE"/>
</dbReference>
<dbReference type="InterPro" id="IPR044492">
    <property type="entry name" value="P_typ_ATPase_HD_dom"/>
</dbReference>
<feature type="transmembrane region" description="Helical" evidence="16">
    <location>
        <begin position="243"/>
        <end position="269"/>
    </location>
</feature>
<evidence type="ECO:0000256" key="10">
    <source>
        <dbReference type="ARBA" id="ARBA00022842"/>
    </source>
</evidence>
<dbReference type="InterPro" id="IPR023298">
    <property type="entry name" value="ATPase_P-typ_TM_dom_sf"/>
</dbReference>
<keyword evidence="6" id="KW-0479">Metal-binding</keyword>
<keyword evidence="14 16" id="KW-0472">Membrane</keyword>
<keyword evidence="11 16" id="KW-1278">Translocase</keyword>
<feature type="transmembrane region" description="Helical" evidence="16">
    <location>
        <begin position="848"/>
        <end position="865"/>
    </location>
</feature>
<proteinExistence type="inferred from homology"/>
<dbReference type="SUPFAM" id="SSF81653">
    <property type="entry name" value="Calcium ATPase, transduction domain A"/>
    <property type="match status" value="1"/>
</dbReference>
<keyword evidence="10 16" id="KW-0460">Magnesium</keyword>